<evidence type="ECO:0000313" key="2">
    <source>
        <dbReference type="EMBL" id="TMI94093.1"/>
    </source>
</evidence>
<dbReference type="PANTHER" id="PTHR43566">
    <property type="entry name" value="CONSERVED PROTEIN"/>
    <property type="match status" value="1"/>
</dbReference>
<keyword evidence="2" id="KW-0547">Nucleotide-binding</keyword>
<dbReference type="InterPro" id="IPR041682">
    <property type="entry name" value="AAA_14"/>
</dbReference>
<dbReference type="GO" id="GO:0005524">
    <property type="term" value="F:ATP binding"/>
    <property type="evidence" value="ECO:0007669"/>
    <property type="project" value="UniProtKB-KW"/>
</dbReference>
<accession>A0A537KEA6</accession>
<dbReference type="SMART" id="SM00382">
    <property type="entry name" value="AAA"/>
    <property type="match status" value="1"/>
</dbReference>
<dbReference type="Proteomes" id="UP000318509">
    <property type="component" value="Unassembled WGS sequence"/>
</dbReference>
<dbReference type="SUPFAM" id="SSF52540">
    <property type="entry name" value="P-loop containing nucleoside triphosphate hydrolases"/>
    <property type="match status" value="1"/>
</dbReference>
<keyword evidence="2" id="KW-0067">ATP-binding</keyword>
<organism evidence="2 3">
    <name type="scientific">Candidatus Segetimicrobium genomatis</name>
    <dbReference type="NCBI Taxonomy" id="2569760"/>
    <lineage>
        <taxon>Bacteria</taxon>
        <taxon>Bacillati</taxon>
        <taxon>Candidatus Sysuimicrobiota</taxon>
        <taxon>Candidatus Sysuimicrobiia</taxon>
        <taxon>Candidatus Sysuimicrobiales</taxon>
        <taxon>Candidatus Segetimicrobiaceae</taxon>
        <taxon>Candidatus Segetimicrobium</taxon>
    </lineage>
</organism>
<dbReference type="Gene3D" id="3.40.50.300">
    <property type="entry name" value="P-loop containing nucleotide triphosphate hydrolases"/>
    <property type="match status" value="1"/>
</dbReference>
<dbReference type="InterPro" id="IPR027417">
    <property type="entry name" value="P-loop_NTPase"/>
</dbReference>
<evidence type="ECO:0000259" key="1">
    <source>
        <dbReference type="SMART" id="SM00382"/>
    </source>
</evidence>
<dbReference type="PANTHER" id="PTHR43566:SF1">
    <property type="entry name" value="AAA+ ATPASE DOMAIN-CONTAINING PROTEIN"/>
    <property type="match status" value="1"/>
</dbReference>
<sequence>MADNEFQLDYAACRAHLTRRLAEPPPGRLQLLTGPRQVGKTTLLLELTKLHEPVAVYASCDGPEAALPGFWERLWTQATEIARAQRKAILLLDEVQHVTDWAARLKAEWDRLSHHRTPVHVVATGSSALRVTSGTRESLAGRFERLTLAHWTAVALRNILGIPTAEAPDLFVRFGCYPGAVGLLNDLPRWRAYIRDAIIEPAVGRDILAIGAIRRPALFRQVFALCASLPAQIVSLQKLQGQLRDAGALETIAHYLSILEEAYLVAPVEKFSPRPLRRRAAPPKLVTLNNALLAALDSAGAPDVSTDPARYGRWVENACLAYAWNTGQRVSYWREEPLEVDAIIEGGWGAWAVEVKTRPFQMDALTGLLEFCRRHPRFRPLVLTGTGHHETARLAGVTAQPWTDFLLSGPPQAAGGSRIPRPSS</sequence>
<dbReference type="EMBL" id="VBAK01000010">
    <property type="protein sequence ID" value="TMI94093.1"/>
    <property type="molecule type" value="Genomic_DNA"/>
</dbReference>
<name>A0A537KEA6_9BACT</name>
<comment type="caution">
    <text evidence="2">The sequence shown here is derived from an EMBL/GenBank/DDBJ whole genome shotgun (WGS) entry which is preliminary data.</text>
</comment>
<dbReference type="InterPro" id="IPR025420">
    <property type="entry name" value="DUF4143"/>
</dbReference>
<gene>
    <name evidence="2" type="ORF">E6H00_00285</name>
</gene>
<dbReference type="InterPro" id="IPR003593">
    <property type="entry name" value="AAA+_ATPase"/>
</dbReference>
<proteinExistence type="predicted"/>
<evidence type="ECO:0000313" key="3">
    <source>
        <dbReference type="Proteomes" id="UP000318509"/>
    </source>
</evidence>
<feature type="domain" description="AAA+ ATPase" evidence="1">
    <location>
        <begin position="26"/>
        <end position="166"/>
    </location>
</feature>
<reference evidence="2 3" key="1">
    <citation type="journal article" date="2019" name="Nat. Microbiol.">
        <title>Mediterranean grassland soil C-N compound turnover is dependent on rainfall and depth, and is mediated by genomically divergent microorganisms.</title>
        <authorList>
            <person name="Diamond S."/>
            <person name="Andeer P.F."/>
            <person name="Li Z."/>
            <person name="Crits-Christoph A."/>
            <person name="Burstein D."/>
            <person name="Anantharaman K."/>
            <person name="Lane K.R."/>
            <person name="Thomas B.C."/>
            <person name="Pan C."/>
            <person name="Northen T.R."/>
            <person name="Banfield J.F."/>
        </authorList>
    </citation>
    <scope>NUCLEOTIDE SEQUENCE [LARGE SCALE GENOMIC DNA]</scope>
    <source>
        <strain evidence="2">NP_3</strain>
    </source>
</reference>
<dbReference type="Pfam" id="PF13173">
    <property type="entry name" value="AAA_14"/>
    <property type="match status" value="1"/>
</dbReference>
<dbReference type="AlphaFoldDB" id="A0A537KEA6"/>
<dbReference type="Pfam" id="PF13635">
    <property type="entry name" value="DUF4143"/>
    <property type="match status" value="1"/>
</dbReference>
<protein>
    <submittedName>
        <fullName evidence="2">ATP-binding protein</fullName>
    </submittedName>
</protein>